<proteinExistence type="predicted"/>
<organism evidence="1 2">
    <name type="scientific">Zarea fungicola</name>
    <dbReference type="NCBI Taxonomy" id="93591"/>
    <lineage>
        <taxon>Eukaryota</taxon>
        <taxon>Fungi</taxon>
        <taxon>Dikarya</taxon>
        <taxon>Ascomycota</taxon>
        <taxon>Pezizomycotina</taxon>
        <taxon>Sordariomycetes</taxon>
        <taxon>Hypocreomycetidae</taxon>
        <taxon>Hypocreales</taxon>
        <taxon>Cordycipitaceae</taxon>
        <taxon>Zarea</taxon>
    </lineage>
</organism>
<evidence type="ECO:0000313" key="1">
    <source>
        <dbReference type="EMBL" id="KAJ2976127.1"/>
    </source>
</evidence>
<sequence>MEHRPRALQPKPSSKEAQGEAGKVVASKPLKQRRAPVKIACHRCRQRKVRCDGRQPSCAACIKANADCHYEPAGVGAREQLETLRSDLRAHNDLLEYLQGATEEESLVFIRRLKTTRNVRQLLSSIRNPNPLNHQPSGHVSARGLLPSTLFSVEYELTMMHNLAYPILEPIQLPNITLESLDTSSLPMMLESMTYMALNTADSSSSHPEESKTIAQSIFSANPPIRSSENLLKGFSPVAGPAPPSQLCDVRLNRLNIGFWTNAPISNEFAAGAISTYLETDHALLGFFDADLFLSDLIEQRFSHCSPFLVSSLLYLACLGYTGTDERASDLRHIFQLDAERLWPAYQASDTITTLSAMLMLSMACNWVGKDDLGQTLLIAARAMAERMQLIGSPITRARVTTFMKMPTETIRATSHAAWGCYNYLTFHASMYGGEPISYPPALPRPGDESREGVGETQWPAHPLPSYVGCTFTALCRLWSTVQEVLAVYNIPHDTALAARIPLSFAEEKYQNLLSWADTWAETSTNRLSRNETDGKSRLRSFGSSDSCPIAIVNASFQQLKRLLLEALRRPSYKTQSGLLNPAVMHISNIILAHSDPQSWRSLFFLCMRYWIDATTSFPVLAGIAQGYLSLALKDGRLSAREARTVKQTLARMSSSHAARECSSSVIVDFDRAVTQSGAYRAHQLVQQFEDFAIFDDVTTGNE</sequence>
<keyword evidence="2" id="KW-1185">Reference proteome</keyword>
<name>A0ACC1NB81_9HYPO</name>
<dbReference type="Proteomes" id="UP001143910">
    <property type="component" value="Unassembled WGS sequence"/>
</dbReference>
<gene>
    <name evidence="1" type="ORF">NQ176_g5130</name>
</gene>
<dbReference type="EMBL" id="JANJQO010000618">
    <property type="protein sequence ID" value="KAJ2976127.1"/>
    <property type="molecule type" value="Genomic_DNA"/>
</dbReference>
<reference evidence="1" key="1">
    <citation type="submission" date="2022-08" db="EMBL/GenBank/DDBJ databases">
        <title>Genome Sequence of Lecanicillium fungicola.</title>
        <authorList>
            <person name="Buettner E."/>
        </authorList>
    </citation>
    <scope>NUCLEOTIDE SEQUENCE</scope>
    <source>
        <strain evidence="1">Babe33</strain>
    </source>
</reference>
<protein>
    <submittedName>
        <fullName evidence="1">Uncharacterized protein</fullName>
    </submittedName>
</protein>
<comment type="caution">
    <text evidence="1">The sequence shown here is derived from an EMBL/GenBank/DDBJ whole genome shotgun (WGS) entry which is preliminary data.</text>
</comment>
<evidence type="ECO:0000313" key="2">
    <source>
        <dbReference type="Proteomes" id="UP001143910"/>
    </source>
</evidence>
<accession>A0ACC1NB81</accession>